<name>A0AAV9WH88_9PEZI</name>
<dbReference type="EMBL" id="JAVHJL010000003">
    <property type="protein sequence ID" value="KAK6507871.1"/>
    <property type="molecule type" value="Genomic_DNA"/>
</dbReference>
<comment type="caution">
    <text evidence="1">The sequence shown here is derived from an EMBL/GenBank/DDBJ whole genome shotgun (WGS) entry which is preliminary data.</text>
</comment>
<protein>
    <submittedName>
        <fullName evidence="1">ERMES complex Ca(2+)-binding regulatory GTPase gem1</fullName>
    </submittedName>
</protein>
<accession>A0AAV9WH88</accession>
<gene>
    <name evidence="1" type="primary">GEM1_1</name>
    <name evidence="1" type="ORF">TWF481_006292</name>
</gene>
<sequence>MTGAEVRICVCGDEATGKSSLIMSLWKDEAIPTFSGTVLPMVTMSLGIDAPISTTIVDTSRMHQSPYEVKRKGG</sequence>
<proteinExistence type="predicted"/>
<dbReference type="Gene3D" id="3.40.50.300">
    <property type="entry name" value="P-loop containing nucleotide triphosphate hydrolases"/>
    <property type="match status" value="1"/>
</dbReference>
<reference evidence="1 2" key="1">
    <citation type="submission" date="2023-08" db="EMBL/GenBank/DDBJ databases">
        <authorList>
            <person name="Palmer J.M."/>
        </authorList>
    </citation>
    <scope>NUCLEOTIDE SEQUENCE [LARGE SCALE GENOMIC DNA]</scope>
    <source>
        <strain evidence="1 2">TWF481</strain>
    </source>
</reference>
<organism evidence="1 2">
    <name type="scientific">Arthrobotrys musiformis</name>
    <dbReference type="NCBI Taxonomy" id="47236"/>
    <lineage>
        <taxon>Eukaryota</taxon>
        <taxon>Fungi</taxon>
        <taxon>Dikarya</taxon>
        <taxon>Ascomycota</taxon>
        <taxon>Pezizomycotina</taxon>
        <taxon>Orbiliomycetes</taxon>
        <taxon>Orbiliales</taxon>
        <taxon>Orbiliaceae</taxon>
        <taxon>Arthrobotrys</taxon>
    </lineage>
</organism>
<dbReference type="InterPro" id="IPR027417">
    <property type="entry name" value="P-loop_NTPase"/>
</dbReference>
<dbReference type="AlphaFoldDB" id="A0AAV9WH88"/>
<dbReference type="Proteomes" id="UP001370758">
    <property type="component" value="Unassembled WGS sequence"/>
</dbReference>
<keyword evidence="2" id="KW-1185">Reference proteome</keyword>
<evidence type="ECO:0000313" key="2">
    <source>
        <dbReference type="Proteomes" id="UP001370758"/>
    </source>
</evidence>
<dbReference type="SUPFAM" id="SSF52540">
    <property type="entry name" value="P-loop containing nucleoside triphosphate hydrolases"/>
    <property type="match status" value="1"/>
</dbReference>
<evidence type="ECO:0000313" key="1">
    <source>
        <dbReference type="EMBL" id="KAK6507871.1"/>
    </source>
</evidence>